<keyword evidence="1" id="KW-0472">Membrane</keyword>
<evidence type="ECO:0000313" key="2">
    <source>
        <dbReference type="EMBL" id="MBX59211.1"/>
    </source>
</evidence>
<sequence length="41" mass="4609">MVSSRESSLVIRSLKPKLRCIISCLFSLCMPNVFLVSIISH</sequence>
<accession>A0A2P2PWX2</accession>
<protein>
    <submittedName>
        <fullName evidence="2">Uncharacterized protein</fullName>
    </submittedName>
</protein>
<dbReference type="EMBL" id="GGEC01078727">
    <property type="protein sequence ID" value="MBX59211.1"/>
    <property type="molecule type" value="Transcribed_RNA"/>
</dbReference>
<organism evidence="2">
    <name type="scientific">Rhizophora mucronata</name>
    <name type="common">Asiatic mangrove</name>
    <dbReference type="NCBI Taxonomy" id="61149"/>
    <lineage>
        <taxon>Eukaryota</taxon>
        <taxon>Viridiplantae</taxon>
        <taxon>Streptophyta</taxon>
        <taxon>Embryophyta</taxon>
        <taxon>Tracheophyta</taxon>
        <taxon>Spermatophyta</taxon>
        <taxon>Magnoliopsida</taxon>
        <taxon>eudicotyledons</taxon>
        <taxon>Gunneridae</taxon>
        <taxon>Pentapetalae</taxon>
        <taxon>rosids</taxon>
        <taxon>fabids</taxon>
        <taxon>Malpighiales</taxon>
        <taxon>Rhizophoraceae</taxon>
        <taxon>Rhizophora</taxon>
    </lineage>
</organism>
<name>A0A2P2PWX2_RHIMU</name>
<feature type="transmembrane region" description="Helical" evidence="1">
    <location>
        <begin position="20"/>
        <end position="39"/>
    </location>
</feature>
<evidence type="ECO:0000256" key="1">
    <source>
        <dbReference type="SAM" id="Phobius"/>
    </source>
</evidence>
<dbReference type="AlphaFoldDB" id="A0A2P2PWX2"/>
<reference evidence="2" key="1">
    <citation type="submission" date="2018-02" db="EMBL/GenBank/DDBJ databases">
        <title>Rhizophora mucronata_Transcriptome.</title>
        <authorList>
            <person name="Meera S.P."/>
            <person name="Sreeshan A."/>
            <person name="Augustine A."/>
        </authorList>
    </citation>
    <scope>NUCLEOTIDE SEQUENCE</scope>
    <source>
        <tissue evidence="2">Leaf</tissue>
    </source>
</reference>
<keyword evidence="1" id="KW-1133">Transmembrane helix</keyword>
<keyword evidence="1" id="KW-0812">Transmembrane</keyword>
<proteinExistence type="predicted"/>